<proteinExistence type="inferred from homology"/>
<keyword evidence="5 8" id="KW-0812">Transmembrane</keyword>
<comment type="subcellular location">
    <subcellularLocation>
        <location evidence="1">Cell membrane</location>
        <topology evidence="1">Multi-pass membrane protein</topology>
    </subcellularLocation>
</comment>
<dbReference type="InterPro" id="IPR000060">
    <property type="entry name" value="BCCT_transptr"/>
</dbReference>
<comment type="similarity">
    <text evidence="2">Belongs to the BCCT transporter (TC 2.A.15) family.</text>
</comment>
<feature type="transmembrane region" description="Helical" evidence="8">
    <location>
        <begin position="449"/>
        <end position="469"/>
    </location>
</feature>
<evidence type="ECO:0000256" key="3">
    <source>
        <dbReference type="ARBA" id="ARBA00022448"/>
    </source>
</evidence>
<feature type="transmembrane region" description="Helical" evidence="8">
    <location>
        <begin position="405"/>
        <end position="428"/>
    </location>
</feature>
<dbReference type="RefSeq" id="WP_092591423.1">
    <property type="nucleotide sequence ID" value="NZ_FMWL01000011.1"/>
</dbReference>
<keyword evidence="6 8" id="KW-1133">Transmembrane helix</keyword>
<dbReference type="PANTHER" id="PTHR30047">
    <property type="entry name" value="HIGH-AFFINITY CHOLINE TRANSPORT PROTEIN-RELATED"/>
    <property type="match status" value="1"/>
</dbReference>
<feature type="transmembrane region" description="Helical" evidence="8">
    <location>
        <begin position="89"/>
        <end position="110"/>
    </location>
</feature>
<feature type="transmembrane region" description="Helical" evidence="8">
    <location>
        <begin position="350"/>
        <end position="374"/>
    </location>
</feature>
<name>A0A1G5S2B4_9FIRM</name>
<evidence type="ECO:0000256" key="2">
    <source>
        <dbReference type="ARBA" id="ARBA00005658"/>
    </source>
</evidence>
<feature type="transmembrane region" description="Helical" evidence="8">
    <location>
        <begin position="51"/>
        <end position="69"/>
    </location>
</feature>
<dbReference type="Pfam" id="PF02028">
    <property type="entry name" value="BCCT"/>
    <property type="match status" value="1"/>
</dbReference>
<accession>A0A1G5S2B4</accession>
<reference evidence="9 10" key="1">
    <citation type="submission" date="2016-10" db="EMBL/GenBank/DDBJ databases">
        <authorList>
            <person name="de Groot N.N."/>
        </authorList>
    </citation>
    <scope>NUCLEOTIDE SEQUENCE [LARGE SCALE GENOMIC DNA]</scope>
    <source>
        <strain evidence="9 10">DSM 2784</strain>
    </source>
</reference>
<sequence length="524" mass="57532">MSKNKGFEIEKSTFLPSAIILGVVLLIGIVFPSFFHSSVGYLFDVTTKGFGWFYLMVSLALLFICFYIAASPFGKKIIGGPDAKPEHNVFSWCAMAVCSGIATAMVFYAVGEPLSYFYNPPAFTYLDPLTPQAAVRAIQISSFHWSFLYYGIFAFWGLAVGYMSMNHNLPYRPSSALYPLMKEKVFGWQGKVVDVLSILALVGGIVTSLGFGTTQFASGMQFVFGIQPSNTIYALTILVVTLSYTISSSRGLNKGMKIISNANAYIYIIITAFLIIFGPTIFLANLFTESVASMLNNFITTALNADAFNVGEGWSRNNTVFFMAWIMAYAPLVGMFLAKISRGRSVRAYLLVNIFVPGIFVFIWFTAFGGNAIYQDFYNQAGIYETIQQLGFPVANFALLQQMPFYSVMIPLLVAVLFFSFITLADAMTGTISSVTLKHSVAGEAPRQIKLFWGLMIGATTLICLFALGEVGTTALQTMSIVYALPIFIFTLPVIVSVFRMVSGQVDAEMALAGFEIEEEEDAA</sequence>
<dbReference type="PANTHER" id="PTHR30047:SF7">
    <property type="entry name" value="HIGH-AFFINITY CHOLINE TRANSPORT PROTEIN"/>
    <property type="match status" value="1"/>
</dbReference>
<feature type="transmembrane region" description="Helical" evidence="8">
    <location>
        <begin position="481"/>
        <end position="502"/>
    </location>
</feature>
<dbReference type="GO" id="GO:0005886">
    <property type="term" value="C:plasma membrane"/>
    <property type="evidence" value="ECO:0007669"/>
    <property type="project" value="UniProtKB-SubCell"/>
</dbReference>
<gene>
    <name evidence="9" type="ORF">SAMN03080599_02191</name>
</gene>
<keyword evidence="10" id="KW-1185">Reference proteome</keyword>
<dbReference type="GO" id="GO:0022857">
    <property type="term" value="F:transmembrane transporter activity"/>
    <property type="evidence" value="ECO:0007669"/>
    <property type="project" value="InterPro"/>
</dbReference>
<evidence type="ECO:0000256" key="4">
    <source>
        <dbReference type="ARBA" id="ARBA00022475"/>
    </source>
</evidence>
<evidence type="ECO:0000256" key="6">
    <source>
        <dbReference type="ARBA" id="ARBA00022989"/>
    </source>
</evidence>
<keyword evidence="4" id="KW-1003">Cell membrane</keyword>
<evidence type="ECO:0000256" key="1">
    <source>
        <dbReference type="ARBA" id="ARBA00004651"/>
    </source>
</evidence>
<feature type="transmembrane region" description="Helical" evidence="8">
    <location>
        <begin position="264"/>
        <end position="287"/>
    </location>
</feature>
<protein>
    <submittedName>
        <fullName evidence="9">Glycine betaine transporter</fullName>
    </submittedName>
</protein>
<dbReference type="Proteomes" id="UP000199208">
    <property type="component" value="Unassembled WGS sequence"/>
</dbReference>
<keyword evidence="7 8" id="KW-0472">Membrane</keyword>
<feature type="transmembrane region" description="Helical" evidence="8">
    <location>
        <begin position="232"/>
        <end position="252"/>
    </location>
</feature>
<feature type="transmembrane region" description="Helical" evidence="8">
    <location>
        <begin position="12"/>
        <end position="31"/>
    </location>
</feature>
<evidence type="ECO:0000256" key="8">
    <source>
        <dbReference type="SAM" id="Phobius"/>
    </source>
</evidence>
<organism evidence="9 10">
    <name type="scientific">Acidaminobacter hydrogenoformans DSM 2784</name>
    <dbReference type="NCBI Taxonomy" id="1120920"/>
    <lineage>
        <taxon>Bacteria</taxon>
        <taxon>Bacillati</taxon>
        <taxon>Bacillota</taxon>
        <taxon>Clostridia</taxon>
        <taxon>Peptostreptococcales</taxon>
        <taxon>Acidaminobacteraceae</taxon>
        <taxon>Acidaminobacter</taxon>
    </lineage>
</organism>
<feature type="transmembrane region" description="Helical" evidence="8">
    <location>
        <begin position="147"/>
        <end position="165"/>
    </location>
</feature>
<dbReference type="AlphaFoldDB" id="A0A1G5S2B4"/>
<dbReference type="EMBL" id="FMWL01000011">
    <property type="protein sequence ID" value="SCZ80277.1"/>
    <property type="molecule type" value="Genomic_DNA"/>
</dbReference>
<evidence type="ECO:0000313" key="10">
    <source>
        <dbReference type="Proteomes" id="UP000199208"/>
    </source>
</evidence>
<dbReference type="OrthoDB" id="9775735at2"/>
<evidence type="ECO:0000313" key="9">
    <source>
        <dbReference type="EMBL" id="SCZ80277.1"/>
    </source>
</evidence>
<evidence type="ECO:0000256" key="5">
    <source>
        <dbReference type="ARBA" id="ARBA00022692"/>
    </source>
</evidence>
<dbReference type="STRING" id="1120920.SAMN03080599_02191"/>
<keyword evidence="3" id="KW-0813">Transport</keyword>
<feature type="transmembrane region" description="Helical" evidence="8">
    <location>
        <begin position="192"/>
        <end position="212"/>
    </location>
</feature>
<evidence type="ECO:0000256" key="7">
    <source>
        <dbReference type="ARBA" id="ARBA00023136"/>
    </source>
</evidence>
<feature type="transmembrane region" description="Helical" evidence="8">
    <location>
        <begin position="320"/>
        <end position="338"/>
    </location>
</feature>